<evidence type="ECO:0000256" key="8">
    <source>
        <dbReference type="ARBA" id="ARBA00022840"/>
    </source>
</evidence>
<dbReference type="PROSITE" id="PS01058">
    <property type="entry name" value="SAICAR_SYNTHETASE_2"/>
    <property type="match status" value="1"/>
</dbReference>
<dbReference type="EC" id="6.3.2.6" evidence="3 11"/>
<keyword evidence="6 11" id="KW-0547">Nucleotide-binding</keyword>
<evidence type="ECO:0000256" key="4">
    <source>
        <dbReference type="ARBA" id="ARBA00016460"/>
    </source>
</evidence>
<dbReference type="FunFam" id="3.30.470.20:FF:000015">
    <property type="entry name" value="Phosphoribosylaminoimidazole-succinocarboxamide synthase"/>
    <property type="match status" value="1"/>
</dbReference>
<evidence type="ECO:0000256" key="9">
    <source>
        <dbReference type="ARBA" id="ARBA00030409"/>
    </source>
</evidence>
<dbReference type="EMBL" id="LGTC01000001">
    <property type="protein sequence ID" value="KNY28759.1"/>
    <property type="molecule type" value="Genomic_DNA"/>
</dbReference>
<dbReference type="OrthoDB" id="9801549at2"/>
<dbReference type="Gene3D" id="3.30.470.20">
    <property type="entry name" value="ATP-grasp fold, B domain"/>
    <property type="match status" value="1"/>
</dbReference>
<dbReference type="Proteomes" id="UP000036923">
    <property type="component" value="Unassembled WGS sequence"/>
</dbReference>
<dbReference type="NCBIfam" id="TIGR00081">
    <property type="entry name" value="purC"/>
    <property type="match status" value="1"/>
</dbReference>
<dbReference type="InterPro" id="IPR018236">
    <property type="entry name" value="SAICAR_synthetase_CS"/>
</dbReference>
<accession>A0A0L6JSU4</accession>
<protein>
    <recommendedName>
        <fullName evidence="4 11">Phosphoribosylaminoimidazole-succinocarboxamide synthase</fullName>
        <ecNumber evidence="3 11">6.3.2.6</ecNumber>
    </recommendedName>
    <alternativeName>
        <fullName evidence="9 11">SAICAR synthetase</fullName>
    </alternativeName>
</protein>
<comment type="caution">
    <text evidence="13">The sequence shown here is derived from an EMBL/GenBank/DDBJ whole genome shotgun (WGS) entry which is preliminary data.</text>
</comment>
<sequence length="294" mass="33336">MLINDTDFIKRPLHIKGKVRNVYDLGDKLLIVVTDRISAFDVVFPNLIPNKGKVLNSISEFWFDYTKDVIDNHVITTDVSQYPDEFSQFTNELQGRSMLVKKIKMVEAECIVRGYLEGSGLKDYQKTGTICGLKLPAGLKQAEKLPEPIFTPSTKAAEGHDENVSFQVLENTIGSELANKLKDISLALYLKASQHAESRGLILADTKFEFGILDGKLVIGDEMFTPDSSRFWAMDEYEPGRPQKSFDKQYLREYLEASNWNKQPPAPMLPEDVVKKTEAKYIEAYERITGKKLV</sequence>
<evidence type="ECO:0000313" key="14">
    <source>
        <dbReference type="Proteomes" id="UP000036923"/>
    </source>
</evidence>
<dbReference type="PANTHER" id="PTHR43700:SF1">
    <property type="entry name" value="PHOSPHORIBOSYLAMINOIMIDAZOLE-SUCCINOCARBOXAMIDE SYNTHASE"/>
    <property type="match status" value="1"/>
</dbReference>
<dbReference type="InterPro" id="IPR028923">
    <property type="entry name" value="SAICAR_synt/ADE2_N"/>
</dbReference>
<keyword evidence="8 11" id="KW-0067">ATP-binding</keyword>
<evidence type="ECO:0000256" key="6">
    <source>
        <dbReference type="ARBA" id="ARBA00022741"/>
    </source>
</evidence>
<dbReference type="CDD" id="cd01414">
    <property type="entry name" value="SAICAR_synt_Sc"/>
    <property type="match status" value="1"/>
</dbReference>
<feature type="domain" description="SAICAR synthetase/ADE2 N-terminal" evidence="12">
    <location>
        <begin position="15"/>
        <end position="265"/>
    </location>
</feature>
<keyword evidence="14" id="KW-1185">Reference proteome</keyword>
<evidence type="ECO:0000256" key="3">
    <source>
        <dbReference type="ARBA" id="ARBA00012217"/>
    </source>
</evidence>
<comment type="similarity">
    <text evidence="2 11">Belongs to the SAICAR synthetase family.</text>
</comment>
<dbReference type="Pfam" id="PF01259">
    <property type="entry name" value="SAICAR_synt"/>
    <property type="match status" value="1"/>
</dbReference>
<dbReference type="GO" id="GO:0004639">
    <property type="term" value="F:phosphoribosylaminoimidazolesuccinocarboxamide synthase activity"/>
    <property type="evidence" value="ECO:0007669"/>
    <property type="project" value="UniProtKB-UniRule"/>
</dbReference>
<keyword evidence="5 11" id="KW-0436">Ligase</keyword>
<keyword evidence="7 11" id="KW-0658">Purine biosynthesis</keyword>
<dbReference type="PANTHER" id="PTHR43700">
    <property type="entry name" value="PHOSPHORIBOSYLAMINOIMIDAZOLE-SUCCINOCARBOXAMIDE SYNTHASE"/>
    <property type="match status" value="1"/>
</dbReference>
<evidence type="ECO:0000256" key="1">
    <source>
        <dbReference type="ARBA" id="ARBA00004672"/>
    </source>
</evidence>
<dbReference type="InterPro" id="IPR001636">
    <property type="entry name" value="SAICAR_synth"/>
</dbReference>
<evidence type="ECO:0000256" key="2">
    <source>
        <dbReference type="ARBA" id="ARBA00010190"/>
    </source>
</evidence>
<comment type="catalytic activity">
    <reaction evidence="10 11">
        <text>5-amino-1-(5-phospho-D-ribosyl)imidazole-4-carboxylate + L-aspartate + ATP = (2S)-2-[5-amino-1-(5-phospho-beta-D-ribosyl)imidazole-4-carboxamido]succinate + ADP + phosphate + 2 H(+)</text>
        <dbReference type="Rhea" id="RHEA:22628"/>
        <dbReference type="ChEBI" id="CHEBI:15378"/>
        <dbReference type="ChEBI" id="CHEBI:29991"/>
        <dbReference type="ChEBI" id="CHEBI:30616"/>
        <dbReference type="ChEBI" id="CHEBI:43474"/>
        <dbReference type="ChEBI" id="CHEBI:58443"/>
        <dbReference type="ChEBI" id="CHEBI:77657"/>
        <dbReference type="ChEBI" id="CHEBI:456216"/>
        <dbReference type="EC" id="6.3.2.6"/>
    </reaction>
</comment>
<dbReference type="GO" id="GO:0005737">
    <property type="term" value="C:cytoplasm"/>
    <property type="evidence" value="ECO:0007669"/>
    <property type="project" value="TreeGrafter"/>
</dbReference>
<evidence type="ECO:0000259" key="12">
    <source>
        <dbReference type="Pfam" id="PF01259"/>
    </source>
</evidence>
<dbReference type="HAMAP" id="MF_00137">
    <property type="entry name" value="SAICAR_synth"/>
    <property type="match status" value="1"/>
</dbReference>
<dbReference type="AlphaFoldDB" id="A0A0L6JSU4"/>
<dbReference type="STRING" id="398512.Bccel_4033"/>
<dbReference type="NCBIfam" id="NF010568">
    <property type="entry name" value="PRK13961.1"/>
    <property type="match status" value="1"/>
</dbReference>
<reference evidence="14" key="1">
    <citation type="submission" date="2015-07" db="EMBL/GenBank/DDBJ databases">
        <title>Near-Complete Genome Sequence of the Cellulolytic Bacterium Bacteroides (Pseudobacteroides) cellulosolvens ATCC 35603.</title>
        <authorList>
            <person name="Dassa B."/>
            <person name="Utturkar S.M."/>
            <person name="Klingeman D.M."/>
            <person name="Hurt R.A."/>
            <person name="Keller M."/>
            <person name="Xu J."/>
            <person name="Reddy Y.H.K."/>
            <person name="Borovok I."/>
            <person name="Grinberg I.R."/>
            <person name="Lamed R."/>
            <person name="Zhivin O."/>
            <person name="Bayer E.A."/>
            <person name="Brown S.D."/>
        </authorList>
    </citation>
    <scope>NUCLEOTIDE SEQUENCE [LARGE SCALE GENOMIC DNA]</scope>
    <source>
        <strain evidence="14">DSM 2933</strain>
    </source>
</reference>
<comment type="pathway">
    <text evidence="1 11">Purine metabolism; IMP biosynthesis via de novo pathway; 5-amino-1-(5-phospho-D-ribosyl)imidazole-4-carboxamide from 5-amino-1-(5-phospho-D-ribosyl)imidazole-4-carboxylate: step 1/2.</text>
</comment>
<evidence type="ECO:0000256" key="7">
    <source>
        <dbReference type="ARBA" id="ARBA00022755"/>
    </source>
</evidence>
<proteinExistence type="inferred from homology"/>
<evidence type="ECO:0000256" key="5">
    <source>
        <dbReference type="ARBA" id="ARBA00022598"/>
    </source>
</evidence>
<dbReference type="GO" id="GO:0006189">
    <property type="term" value="P:'de novo' IMP biosynthetic process"/>
    <property type="evidence" value="ECO:0007669"/>
    <property type="project" value="UniProtKB-UniRule"/>
</dbReference>
<evidence type="ECO:0000256" key="11">
    <source>
        <dbReference type="HAMAP-Rule" id="MF_00137"/>
    </source>
</evidence>
<evidence type="ECO:0000313" key="13">
    <source>
        <dbReference type="EMBL" id="KNY28759.1"/>
    </source>
</evidence>
<organism evidence="13 14">
    <name type="scientific">Pseudobacteroides cellulosolvens ATCC 35603 = DSM 2933</name>
    <dbReference type="NCBI Taxonomy" id="398512"/>
    <lineage>
        <taxon>Bacteria</taxon>
        <taxon>Bacillati</taxon>
        <taxon>Bacillota</taxon>
        <taxon>Clostridia</taxon>
        <taxon>Eubacteriales</taxon>
        <taxon>Oscillospiraceae</taxon>
        <taxon>Pseudobacteroides</taxon>
    </lineage>
</organism>
<dbReference type="RefSeq" id="WP_036936293.1">
    <property type="nucleotide sequence ID" value="NZ_JQKC01000002.1"/>
</dbReference>
<dbReference type="eggNOG" id="COG0152">
    <property type="taxonomic scope" value="Bacteria"/>
</dbReference>
<dbReference type="UniPathway" id="UPA00074">
    <property type="reaction ID" value="UER00131"/>
</dbReference>
<gene>
    <name evidence="11" type="primary">purC</name>
    <name evidence="13" type="ORF">Bccel_4033</name>
</gene>
<dbReference type="Gene3D" id="3.30.200.20">
    <property type="entry name" value="Phosphorylase Kinase, domain 1"/>
    <property type="match status" value="1"/>
</dbReference>
<name>A0A0L6JSU4_9FIRM</name>
<evidence type="ECO:0000256" key="10">
    <source>
        <dbReference type="ARBA" id="ARBA00048475"/>
    </source>
</evidence>
<dbReference type="GO" id="GO:0005524">
    <property type="term" value="F:ATP binding"/>
    <property type="evidence" value="ECO:0007669"/>
    <property type="project" value="UniProtKB-KW"/>
</dbReference>
<dbReference type="SUPFAM" id="SSF56104">
    <property type="entry name" value="SAICAR synthase-like"/>
    <property type="match status" value="1"/>
</dbReference>
<dbReference type="PATRIC" id="fig|398512.5.peg.4217"/>